<dbReference type="OrthoDB" id="5201563at2759"/>
<proteinExistence type="predicted"/>
<keyword evidence="1" id="KW-0812">Transmembrane</keyword>
<organism evidence="2 3">
    <name type="scientific">Paraphoma chrysanthemicola</name>
    <dbReference type="NCBI Taxonomy" id="798071"/>
    <lineage>
        <taxon>Eukaryota</taxon>
        <taxon>Fungi</taxon>
        <taxon>Dikarya</taxon>
        <taxon>Ascomycota</taxon>
        <taxon>Pezizomycotina</taxon>
        <taxon>Dothideomycetes</taxon>
        <taxon>Pleosporomycetidae</taxon>
        <taxon>Pleosporales</taxon>
        <taxon>Pleosporineae</taxon>
        <taxon>Phaeosphaeriaceae</taxon>
        <taxon>Paraphoma</taxon>
    </lineage>
</organism>
<name>A0A8K0VR38_9PLEO</name>
<evidence type="ECO:0000313" key="3">
    <source>
        <dbReference type="Proteomes" id="UP000813461"/>
    </source>
</evidence>
<dbReference type="Proteomes" id="UP000813461">
    <property type="component" value="Unassembled WGS sequence"/>
</dbReference>
<gene>
    <name evidence="2" type="ORF">FB567DRAFT_634918</name>
</gene>
<accession>A0A8K0VR38</accession>
<feature type="transmembrane region" description="Helical" evidence="1">
    <location>
        <begin position="108"/>
        <end position="131"/>
    </location>
</feature>
<keyword evidence="1" id="KW-0472">Membrane</keyword>
<dbReference type="AlphaFoldDB" id="A0A8K0VR38"/>
<evidence type="ECO:0000313" key="2">
    <source>
        <dbReference type="EMBL" id="KAH7066481.1"/>
    </source>
</evidence>
<dbReference type="EMBL" id="JAGMVJ010000039">
    <property type="protein sequence ID" value="KAH7066481.1"/>
    <property type="molecule type" value="Genomic_DNA"/>
</dbReference>
<protein>
    <submittedName>
        <fullName evidence="2">Uncharacterized protein</fullName>
    </submittedName>
</protein>
<sequence>MAAVTSTTVIQSDGTRRQRVEPGLLTVLADYNIHSSTPQLDDEQQSVLVGGHTLRQPQPEEFDPTLAAHPLAHYGIPNPNWWETTYRRVPHYRPVNTHLDLEERRQNAVFRTVGAFMVAGCMTIASTAWAWRNTLGKFTDIGLHKVGGEW</sequence>
<keyword evidence="3" id="KW-1185">Reference proteome</keyword>
<reference evidence="2" key="1">
    <citation type="journal article" date="2021" name="Nat. Commun.">
        <title>Genetic determinants of endophytism in the Arabidopsis root mycobiome.</title>
        <authorList>
            <person name="Mesny F."/>
            <person name="Miyauchi S."/>
            <person name="Thiergart T."/>
            <person name="Pickel B."/>
            <person name="Atanasova L."/>
            <person name="Karlsson M."/>
            <person name="Huettel B."/>
            <person name="Barry K.W."/>
            <person name="Haridas S."/>
            <person name="Chen C."/>
            <person name="Bauer D."/>
            <person name="Andreopoulos W."/>
            <person name="Pangilinan J."/>
            <person name="LaButti K."/>
            <person name="Riley R."/>
            <person name="Lipzen A."/>
            <person name="Clum A."/>
            <person name="Drula E."/>
            <person name="Henrissat B."/>
            <person name="Kohler A."/>
            <person name="Grigoriev I.V."/>
            <person name="Martin F.M."/>
            <person name="Hacquard S."/>
        </authorList>
    </citation>
    <scope>NUCLEOTIDE SEQUENCE</scope>
    <source>
        <strain evidence="2">MPI-SDFR-AT-0120</strain>
    </source>
</reference>
<comment type="caution">
    <text evidence="2">The sequence shown here is derived from an EMBL/GenBank/DDBJ whole genome shotgun (WGS) entry which is preliminary data.</text>
</comment>
<keyword evidence="1" id="KW-1133">Transmembrane helix</keyword>
<evidence type="ECO:0000256" key="1">
    <source>
        <dbReference type="SAM" id="Phobius"/>
    </source>
</evidence>